<reference evidence="1" key="1">
    <citation type="submission" date="2023-04" db="EMBL/GenBank/DDBJ databases">
        <title>A chromosome-level genome assembly of the parasitoid wasp Eretmocerus hayati.</title>
        <authorList>
            <person name="Zhong Y."/>
            <person name="Liu S."/>
            <person name="Liu Y."/>
        </authorList>
    </citation>
    <scope>NUCLEOTIDE SEQUENCE</scope>
    <source>
        <strain evidence="1">ZJU_SS_LIU_2023</strain>
    </source>
</reference>
<comment type="caution">
    <text evidence="1">The sequence shown here is derived from an EMBL/GenBank/DDBJ whole genome shotgun (WGS) entry which is preliminary data.</text>
</comment>
<keyword evidence="2" id="KW-1185">Reference proteome</keyword>
<dbReference type="Proteomes" id="UP001239111">
    <property type="component" value="Chromosome 1"/>
</dbReference>
<evidence type="ECO:0000313" key="2">
    <source>
        <dbReference type="Proteomes" id="UP001239111"/>
    </source>
</evidence>
<organism evidence="1 2">
    <name type="scientific">Eretmocerus hayati</name>
    <dbReference type="NCBI Taxonomy" id="131215"/>
    <lineage>
        <taxon>Eukaryota</taxon>
        <taxon>Metazoa</taxon>
        <taxon>Ecdysozoa</taxon>
        <taxon>Arthropoda</taxon>
        <taxon>Hexapoda</taxon>
        <taxon>Insecta</taxon>
        <taxon>Pterygota</taxon>
        <taxon>Neoptera</taxon>
        <taxon>Endopterygota</taxon>
        <taxon>Hymenoptera</taxon>
        <taxon>Apocrita</taxon>
        <taxon>Proctotrupomorpha</taxon>
        <taxon>Chalcidoidea</taxon>
        <taxon>Aphelinidae</taxon>
        <taxon>Aphelininae</taxon>
        <taxon>Eretmocerus</taxon>
    </lineage>
</organism>
<sequence>MSQSTKASDLNNLMGNPETDKRDRILFFVTLAVEAVHGMQRRGLLCNCRSPSRNFRAPLKDIIRDLQHSQTMNPDLGTDFVTQNLYNYRLPRPYTRKVSGNIIQPKREPKIWAQDNELQYKEQDMTLPPNSPPWARYGQPAEYHCVGSTDPAHEEERSKLRDDARKSALKSALGANATSWDTLMFTANTSRRAPA</sequence>
<protein>
    <submittedName>
        <fullName evidence="1">Uncharacterized protein</fullName>
    </submittedName>
</protein>
<dbReference type="EMBL" id="CM056741">
    <property type="protein sequence ID" value="KAJ8683495.1"/>
    <property type="molecule type" value="Genomic_DNA"/>
</dbReference>
<evidence type="ECO:0000313" key="1">
    <source>
        <dbReference type="EMBL" id="KAJ8683495.1"/>
    </source>
</evidence>
<gene>
    <name evidence="1" type="ORF">QAD02_019287</name>
</gene>
<accession>A0ACC2PJA2</accession>
<name>A0ACC2PJA2_9HYME</name>
<proteinExistence type="predicted"/>